<gene>
    <name evidence="1" type="ORF">C8E83_3745</name>
</gene>
<reference evidence="1 2" key="1">
    <citation type="submission" date="2018-10" db="EMBL/GenBank/DDBJ databases">
        <title>Sequencing the genomes of 1000 actinobacteria strains.</title>
        <authorList>
            <person name="Klenk H.-P."/>
        </authorList>
    </citation>
    <scope>NUCLEOTIDE SEQUENCE [LARGE SCALE GENOMIC DNA]</scope>
    <source>
        <strain evidence="1 2">DSM 17894</strain>
    </source>
</reference>
<proteinExistence type="predicted"/>
<dbReference type="EMBL" id="RBKS01000001">
    <property type="protein sequence ID" value="RKR76568.1"/>
    <property type="molecule type" value="Genomic_DNA"/>
</dbReference>
<name>A0A495IMB6_9MICO</name>
<dbReference type="RefSeq" id="WP_147430245.1">
    <property type="nucleotide sequence ID" value="NZ_RBKS01000001.1"/>
</dbReference>
<evidence type="ECO:0000313" key="1">
    <source>
        <dbReference type="EMBL" id="RKR76568.1"/>
    </source>
</evidence>
<dbReference type="InterPro" id="IPR019791">
    <property type="entry name" value="Haem_peroxidase_animal"/>
</dbReference>
<dbReference type="PROSITE" id="PS50292">
    <property type="entry name" value="PEROXIDASE_3"/>
    <property type="match status" value="1"/>
</dbReference>
<evidence type="ECO:0000313" key="2">
    <source>
        <dbReference type="Proteomes" id="UP000280008"/>
    </source>
</evidence>
<comment type="caution">
    <text evidence="1">The sequence shown here is derived from an EMBL/GenBank/DDBJ whole genome shotgun (WGS) entry which is preliminary data.</text>
</comment>
<dbReference type="Proteomes" id="UP000280008">
    <property type="component" value="Unassembled WGS sequence"/>
</dbReference>
<dbReference type="AlphaFoldDB" id="A0A495IMB6"/>
<accession>A0A495IMB6</accession>
<organism evidence="1 2">
    <name type="scientific">Frondihabitans australicus</name>
    <dbReference type="NCBI Taxonomy" id="386892"/>
    <lineage>
        <taxon>Bacteria</taxon>
        <taxon>Bacillati</taxon>
        <taxon>Actinomycetota</taxon>
        <taxon>Actinomycetes</taxon>
        <taxon>Micrococcales</taxon>
        <taxon>Microbacteriaceae</taxon>
        <taxon>Frondihabitans</taxon>
    </lineage>
</organism>
<dbReference type="OrthoDB" id="5116052at2"/>
<keyword evidence="2" id="KW-1185">Reference proteome</keyword>
<protein>
    <submittedName>
        <fullName evidence="1">Uncharacterized protein</fullName>
    </submittedName>
</protein>
<sequence>MHHDLKIEFVVRDRTGAVAAVVTSTGVIDAEFASEQIARGEAAYFAGPDSYVRARVRSIPALGGPYLYANWDGTRRNNLHDLARGLKRIEVRRHAHLAAGATSRRREWFERLFGRARAYLAA</sequence>